<accession>A0AAE3E915</accession>
<organism evidence="1 2">
    <name type="scientific">Hominifimenecus microfluidus</name>
    <dbReference type="NCBI Taxonomy" id="2885348"/>
    <lineage>
        <taxon>Bacteria</taxon>
        <taxon>Bacillati</taxon>
        <taxon>Bacillota</taxon>
        <taxon>Clostridia</taxon>
        <taxon>Lachnospirales</taxon>
        <taxon>Lachnospiraceae</taxon>
        <taxon>Hominifimenecus</taxon>
    </lineage>
</organism>
<proteinExistence type="predicted"/>
<dbReference type="EMBL" id="JAJEQR010000003">
    <property type="protein sequence ID" value="MCC2229696.1"/>
    <property type="molecule type" value="Genomic_DNA"/>
</dbReference>
<dbReference type="Proteomes" id="UP001198182">
    <property type="component" value="Unassembled WGS sequence"/>
</dbReference>
<dbReference type="AlphaFoldDB" id="A0AAE3E915"/>
<reference evidence="1" key="1">
    <citation type="submission" date="2021-10" db="EMBL/GenBank/DDBJ databases">
        <title>Anaerobic single-cell dispensing facilitates the cultivation of human gut bacteria.</title>
        <authorList>
            <person name="Afrizal A."/>
        </authorList>
    </citation>
    <scope>NUCLEOTIDE SEQUENCE</scope>
    <source>
        <strain evidence="1">CLA-AA-H215</strain>
    </source>
</reference>
<comment type="caution">
    <text evidence="1">The sequence shown here is derived from an EMBL/GenBank/DDBJ whole genome shotgun (WGS) entry which is preliminary data.</text>
</comment>
<keyword evidence="2" id="KW-1185">Reference proteome</keyword>
<feature type="non-terminal residue" evidence="1">
    <location>
        <position position="1"/>
    </location>
</feature>
<name>A0AAE3E915_9FIRM</name>
<sequence>RYIIFKLCSSCPYKREYYETLSNIRRLQPQLE</sequence>
<evidence type="ECO:0000313" key="2">
    <source>
        <dbReference type="Proteomes" id="UP001198182"/>
    </source>
</evidence>
<evidence type="ECO:0000313" key="1">
    <source>
        <dbReference type="EMBL" id="MCC2229696.1"/>
    </source>
</evidence>
<protein>
    <submittedName>
        <fullName evidence="1">Transposase</fullName>
    </submittedName>
</protein>
<gene>
    <name evidence="1" type="ORF">LKD81_01595</name>
</gene>